<dbReference type="EMBL" id="AEUZ02000001">
    <property type="protein sequence ID" value="EHJ57308.1"/>
    <property type="molecule type" value="Genomic_DNA"/>
</dbReference>
<dbReference type="PANTHER" id="PTHR35936:SF17">
    <property type="entry name" value="ARGININE-BINDING EXTRACELLULAR PROTEIN ARTP"/>
    <property type="match status" value="1"/>
</dbReference>
<evidence type="ECO:0000313" key="3">
    <source>
        <dbReference type="EMBL" id="EHJ57308.1"/>
    </source>
</evidence>
<accession>G5KHC9</accession>
<dbReference type="AlphaFoldDB" id="G5KHC9"/>
<protein>
    <submittedName>
        <fullName evidence="3">ABC transporter, substrate-binding protein, family 3</fullName>
    </submittedName>
</protein>
<dbReference type="Gene3D" id="3.40.190.10">
    <property type="entry name" value="Periplasmic binding protein-like II"/>
    <property type="match status" value="2"/>
</dbReference>
<dbReference type="SUPFAM" id="SSF53850">
    <property type="entry name" value="Periplasmic binding protein-like II"/>
    <property type="match status" value="1"/>
</dbReference>
<dbReference type="Proteomes" id="UP000005388">
    <property type="component" value="Unassembled WGS sequence"/>
</dbReference>
<sequence length="261" mass="28232">MAVSLVTLVTLSACGSKSTDLQDKIKDKGKIVVAVSPDYAPFEFKALVNGKDKIVGSDIELAQNIADELGVKLELSSMSFNNVLSSLQTKKSDIAISGLSYTKERAKVYDFSKPYYETENAVLILKKDSATYTNKDSLKGKKVAVLKGTIEETLSKEQFKGANIVSLTNMGEAINELKTGHVQAVDLEGPVAEGYIAQNSDITKASFHLKVSDGDAKAIAIPKGNKKLKKSIDKVITKLKKSDKYQTYIKDAAQLTGKATE</sequence>
<dbReference type="Pfam" id="PF00497">
    <property type="entry name" value="SBP_bac_3"/>
    <property type="match status" value="1"/>
</dbReference>
<evidence type="ECO:0000256" key="1">
    <source>
        <dbReference type="ARBA" id="ARBA00022729"/>
    </source>
</evidence>
<dbReference type="eggNOG" id="COG0834">
    <property type="taxonomic scope" value="Bacteria"/>
</dbReference>
<organism evidence="3 4">
    <name type="scientific">Streptococcus urinalis 2285-97</name>
    <dbReference type="NCBI Taxonomy" id="764291"/>
    <lineage>
        <taxon>Bacteria</taxon>
        <taxon>Bacillati</taxon>
        <taxon>Bacillota</taxon>
        <taxon>Bacilli</taxon>
        <taxon>Lactobacillales</taxon>
        <taxon>Streptococcaceae</taxon>
        <taxon>Streptococcus</taxon>
    </lineage>
</organism>
<keyword evidence="1" id="KW-0732">Signal</keyword>
<evidence type="ECO:0000259" key="2">
    <source>
        <dbReference type="SMART" id="SM00062"/>
    </source>
</evidence>
<dbReference type="PANTHER" id="PTHR35936">
    <property type="entry name" value="MEMBRANE-BOUND LYTIC MUREIN TRANSGLYCOSYLASE F"/>
    <property type="match status" value="1"/>
</dbReference>
<keyword evidence="4" id="KW-1185">Reference proteome</keyword>
<evidence type="ECO:0000313" key="4">
    <source>
        <dbReference type="Proteomes" id="UP000005388"/>
    </source>
</evidence>
<dbReference type="STRING" id="764291.STRUR_1443"/>
<reference evidence="3 4" key="1">
    <citation type="journal article" date="2014" name="Int. J. Syst. Evol. Microbiol.">
        <title>Phylogenomics and the dynamic genome evolution of the genus Streptococcus.</title>
        <authorList>
            <consortium name="The Broad Institute Genome Sequencing Platform"/>
            <person name="Richards V.P."/>
            <person name="Palmer S.R."/>
            <person name="Pavinski Bitar P.D."/>
            <person name="Qin X."/>
            <person name="Weinstock G.M."/>
            <person name="Highlander S.K."/>
            <person name="Town C.D."/>
            <person name="Burne R.A."/>
            <person name="Stanhope M.J."/>
        </authorList>
    </citation>
    <scope>NUCLEOTIDE SEQUENCE [LARGE SCALE GENOMIC DNA]</scope>
    <source>
        <strain evidence="3 4">2285-97</strain>
    </source>
</reference>
<gene>
    <name evidence="3" type="ORF">STRUR_1443</name>
</gene>
<dbReference type="InterPro" id="IPR001638">
    <property type="entry name" value="Solute-binding_3/MltF_N"/>
</dbReference>
<feature type="domain" description="Solute-binding protein family 3/N-terminal" evidence="2">
    <location>
        <begin position="30"/>
        <end position="249"/>
    </location>
</feature>
<comment type="caution">
    <text evidence="3">The sequence shown here is derived from an EMBL/GenBank/DDBJ whole genome shotgun (WGS) entry which is preliminary data.</text>
</comment>
<dbReference type="SMART" id="SM00062">
    <property type="entry name" value="PBPb"/>
    <property type="match status" value="1"/>
</dbReference>
<proteinExistence type="predicted"/>
<name>G5KHC9_9STRE</name>